<reference evidence="2" key="2">
    <citation type="journal article" date="2015" name="Data Brief">
        <title>Shoot transcriptome of the giant reed, Arundo donax.</title>
        <authorList>
            <person name="Barrero R.A."/>
            <person name="Guerrero F.D."/>
            <person name="Moolhuijzen P."/>
            <person name="Goolsby J.A."/>
            <person name="Tidwell J."/>
            <person name="Bellgard S.E."/>
            <person name="Bellgard M.I."/>
        </authorList>
    </citation>
    <scope>NUCLEOTIDE SEQUENCE</scope>
    <source>
        <tissue evidence="2">Shoot tissue taken approximately 20 cm above the soil surface</tissue>
    </source>
</reference>
<feature type="compositionally biased region" description="Low complexity" evidence="1">
    <location>
        <begin position="33"/>
        <end position="58"/>
    </location>
</feature>
<accession>A0A0A9H1J7</accession>
<protein>
    <submittedName>
        <fullName evidence="2">Uncharacterized protein</fullName>
    </submittedName>
</protein>
<sequence>MELSLSLSALMSSWMLSSTRRRADARRCLLMKPSNSRPISSSSSSSSSSLSLVAPGSSKGLSNAPHCDKPRSDRRLVNPSNSSPIISSMNPPSQNGHLISSAMASSMACSHSWHQHLVTAASAMLRILPADQV</sequence>
<proteinExistence type="predicted"/>
<evidence type="ECO:0000256" key="1">
    <source>
        <dbReference type="SAM" id="MobiDB-lite"/>
    </source>
</evidence>
<feature type="compositionally biased region" description="Basic and acidic residues" evidence="1">
    <location>
        <begin position="66"/>
        <end position="76"/>
    </location>
</feature>
<name>A0A0A9H1J7_ARUDO</name>
<evidence type="ECO:0000313" key="2">
    <source>
        <dbReference type="EMBL" id="JAE26758.1"/>
    </source>
</evidence>
<feature type="compositionally biased region" description="Low complexity" evidence="1">
    <location>
        <begin position="78"/>
        <end position="98"/>
    </location>
</feature>
<feature type="region of interest" description="Disordered" evidence="1">
    <location>
        <begin position="30"/>
        <end position="98"/>
    </location>
</feature>
<reference evidence="2" key="1">
    <citation type="submission" date="2014-09" db="EMBL/GenBank/DDBJ databases">
        <authorList>
            <person name="Magalhaes I.L.F."/>
            <person name="Oliveira U."/>
            <person name="Santos F.R."/>
            <person name="Vidigal T.H.D.A."/>
            <person name="Brescovit A.D."/>
            <person name="Santos A.J."/>
        </authorList>
    </citation>
    <scope>NUCLEOTIDE SEQUENCE</scope>
    <source>
        <tissue evidence="2">Shoot tissue taken approximately 20 cm above the soil surface</tissue>
    </source>
</reference>
<organism evidence="2">
    <name type="scientific">Arundo donax</name>
    <name type="common">Giant reed</name>
    <name type="synonym">Donax arundinaceus</name>
    <dbReference type="NCBI Taxonomy" id="35708"/>
    <lineage>
        <taxon>Eukaryota</taxon>
        <taxon>Viridiplantae</taxon>
        <taxon>Streptophyta</taxon>
        <taxon>Embryophyta</taxon>
        <taxon>Tracheophyta</taxon>
        <taxon>Spermatophyta</taxon>
        <taxon>Magnoliopsida</taxon>
        <taxon>Liliopsida</taxon>
        <taxon>Poales</taxon>
        <taxon>Poaceae</taxon>
        <taxon>PACMAD clade</taxon>
        <taxon>Arundinoideae</taxon>
        <taxon>Arundineae</taxon>
        <taxon>Arundo</taxon>
    </lineage>
</organism>
<dbReference type="AlphaFoldDB" id="A0A0A9H1J7"/>
<dbReference type="EMBL" id="GBRH01171138">
    <property type="protein sequence ID" value="JAE26758.1"/>
    <property type="molecule type" value="Transcribed_RNA"/>
</dbReference>